<comment type="caution">
    <text evidence="2">The sequence shown here is derived from an EMBL/GenBank/DDBJ whole genome shotgun (WGS) entry which is preliminary data.</text>
</comment>
<proteinExistence type="predicted"/>
<feature type="region of interest" description="Disordered" evidence="1">
    <location>
        <begin position="203"/>
        <end position="228"/>
    </location>
</feature>
<name>A0AAV7KTL1_PLEWA</name>
<feature type="region of interest" description="Disordered" evidence="1">
    <location>
        <begin position="98"/>
        <end position="161"/>
    </location>
</feature>
<keyword evidence="3" id="KW-1185">Reference proteome</keyword>
<dbReference type="Proteomes" id="UP001066276">
    <property type="component" value="Chromosome 12"/>
</dbReference>
<evidence type="ECO:0000313" key="3">
    <source>
        <dbReference type="Proteomes" id="UP001066276"/>
    </source>
</evidence>
<feature type="region of interest" description="Disordered" evidence="1">
    <location>
        <begin position="37"/>
        <end position="73"/>
    </location>
</feature>
<accession>A0AAV7KTL1</accession>
<feature type="compositionally biased region" description="Basic residues" evidence="1">
    <location>
        <begin position="144"/>
        <end position="154"/>
    </location>
</feature>
<evidence type="ECO:0000256" key="1">
    <source>
        <dbReference type="SAM" id="MobiDB-lite"/>
    </source>
</evidence>
<dbReference type="AlphaFoldDB" id="A0AAV7KTL1"/>
<reference evidence="2" key="1">
    <citation type="journal article" date="2022" name="bioRxiv">
        <title>Sequencing and chromosome-scale assembly of the giantPleurodeles waltlgenome.</title>
        <authorList>
            <person name="Brown T."/>
            <person name="Elewa A."/>
            <person name="Iarovenko S."/>
            <person name="Subramanian E."/>
            <person name="Araus A.J."/>
            <person name="Petzold A."/>
            <person name="Susuki M."/>
            <person name="Suzuki K.-i.T."/>
            <person name="Hayashi T."/>
            <person name="Toyoda A."/>
            <person name="Oliveira C."/>
            <person name="Osipova E."/>
            <person name="Leigh N.D."/>
            <person name="Simon A."/>
            <person name="Yun M.H."/>
        </authorList>
    </citation>
    <scope>NUCLEOTIDE SEQUENCE</scope>
    <source>
        <strain evidence="2">20211129_DDA</strain>
        <tissue evidence="2">Liver</tissue>
    </source>
</reference>
<sequence>MRKQFWTNPGLVCFRRIASLCVEGVGAVGLQLGVGPVNQRGPRTWQQGYPASNPGRRRRLSQGDSALPHPTKDNQCSSWVALGVVSLVVGIQGFPGSSHRRSDCAFPKGCTQSGLPTGQRRGAPRPRVSSVHAVPQPGGTRPRPPSRRPIRHRQAPPPDAPVCTPPFRVGPHPNLALGAARCPIQDRARNLAAILRVPVRAGAHESAGGRPRGHGRTQAAPPVPASHLHCCSETGSLSVQRVPAPPVDRAAASL</sequence>
<evidence type="ECO:0000313" key="2">
    <source>
        <dbReference type="EMBL" id="KAJ1082545.1"/>
    </source>
</evidence>
<gene>
    <name evidence="2" type="ORF">NDU88_002710</name>
</gene>
<dbReference type="EMBL" id="JANPWB010000016">
    <property type="protein sequence ID" value="KAJ1082545.1"/>
    <property type="molecule type" value="Genomic_DNA"/>
</dbReference>
<protein>
    <submittedName>
        <fullName evidence="2">Uncharacterized protein</fullName>
    </submittedName>
</protein>
<organism evidence="2 3">
    <name type="scientific">Pleurodeles waltl</name>
    <name type="common">Iberian ribbed newt</name>
    <dbReference type="NCBI Taxonomy" id="8319"/>
    <lineage>
        <taxon>Eukaryota</taxon>
        <taxon>Metazoa</taxon>
        <taxon>Chordata</taxon>
        <taxon>Craniata</taxon>
        <taxon>Vertebrata</taxon>
        <taxon>Euteleostomi</taxon>
        <taxon>Amphibia</taxon>
        <taxon>Batrachia</taxon>
        <taxon>Caudata</taxon>
        <taxon>Salamandroidea</taxon>
        <taxon>Salamandridae</taxon>
        <taxon>Pleurodelinae</taxon>
        <taxon>Pleurodeles</taxon>
    </lineage>
</organism>